<feature type="signal peptide" evidence="2">
    <location>
        <begin position="1"/>
        <end position="21"/>
    </location>
</feature>
<evidence type="ECO:0000313" key="3">
    <source>
        <dbReference type="EMBL" id="QEX20596.1"/>
    </source>
</evidence>
<accession>A0A5J6N120</accession>
<evidence type="ECO:0000313" key="4">
    <source>
        <dbReference type="Proteomes" id="UP000325797"/>
    </source>
</evidence>
<keyword evidence="4" id="KW-1185">Reference proteome</keyword>
<protein>
    <recommendedName>
        <fullName evidence="5">Lipoprotein</fullName>
    </recommendedName>
</protein>
<organism evidence="3 4">
    <name type="scientific">Hypericibacter adhaerens</name>
    <dbReference type="NCBI Taxonomy" id="2602016"/>
    <lineage>
        <taxon>Bacteria</taxon>
        <taxon>Pseudomonadati</taxon>
        <taxon>Pseudomonadota</taxon>
        <taxon>Alphaproteobacteria</taxon>
        <taxon>Rhodospirillales</taxon>
        <taxon>Dongiaceae</taxon>
        <taxon>Hypericibacter</taxon>
    </lineage>
</organism>
<dbReference type="EMBL" id="CP042582">
    <property type="protein sequence ID" value="QEX20596.1"/>
    <property type="molecule type" value="Genomic_DNA"/>
</dbReference>
<dbReference type="KEGG" id="hadh:FRZ61_05130"/>
<dbReference type="AlphaFoldDB" id="A0A5J6N120"/>
<feature type="chain" id="PRO_5023865207" description="Lipoprotein" evidence="2">
    <location>
        <begin position="22"/>
        <end position="46"/>
    </location>
</feature>
<dbReference type="Proteomes" id="UP000325797">
    <property type="component" value="Chromosome"/>
</dbReference>
<dbReference type="PROSITE" id="PS51257">
    <property type="entry name" value="PROKAR_LIPOPROTEIN"/>
    <property type="match status" value="1"/>
</dbReference>
<proteinExistence type="predicted"/>
<name>A0A5J6N120_9PROT</name>
<reference evidence="3 4" key="1">
    <citation type="submission" date="2019-08" db="EMBL/GenBank/DDBJ databases">
        <title>Hyperibacter terrae gen. nov., sp. nov. and Hyperibacter viscosus sp. nov., two new members in the family Rhodospirillaceae isolated from the rhizosphere of Hypericum perforatum.</title>
        <authorList>
            <person name="Noviana Z."/>
        </authorList>
    </citation>
    <scope>NUCLEOTIDE SEQUENCE [LARGE SCALE GENOMIC DNA]</scope>
    <source>
        <strain evidence="3 4">R5959</strain>
    </source>
</reference>
<evidence type="ECO:0008006" key="5">
    <source>
        <dbReference type="Google" id="ProtNLM"/>
    </source>
</evidence>
<keyword evidence="2" id="KW-0732">Signal</keyword>
<gene>
    <name evidence="3" type="ORF">FRZ61_05130</name>
</gene>
<feature type="region of interest" description="Disordered" evidence="1">
    <location>
        <begin position="24"/>
        <end position="46"/>
    </location>
</feature>
<evidence type="ECO:0000256" key="1">
    <source>
        <dbReference type="SAM" id="MobiDB-lite"/>
    </source>
</evidence>
<sequence length="46" mass="4815">MQKIVTAFFLLSLASGIGACAADSSFTDREPAPIAHRHGPDSGSKR</sequence>
<evidence type="ECO:0000256" key="2">
    <source>
        <dbReference type="SAM" id="SignalP"/>
    </source>
</evidence>
<dbReference type="RefSeq" id="WP_191909264.1">
    <property type="nucleotide sequence ID" value="NZ_CP042582.1"/>
</dbReference>